<keyword evidence="2" id="KW-0378">Hydrolase</keyword>
<keyword evidence="2" id="KW-0547">Nucleotide-binding</keyword>
<gene>
    <name evidence="2" type="ORF">BRUM_0574</name>
</gene>
<protein>
    <submittedName>
        <fullName evidence="2">ATP-dependent DNA helicase RecG domain-containing protein</fullName>
    </submittedName>
</protein>
<keyword evidence="2" id="KW-0067">ATP-binding</keyword>
<dbReference type="AlphaFoldDB" id="A0A087CVY7"/>
<dbReference type="RefSeq" id="WP_026647013.1">
    <property type="nucleotide sequence ID" value="NZ_JGZL01000012.1"/>
</dbReference>
<keyword evidence="3" id="KW-1185">Reference proteome</keyword>
<feature type="domain" description="Schlafen AlbA-2" evidence="1">
    <location>
        <begin position="14"/>
        <end position="128"/>
    </location>
</feature>
<proteinExistence type="predicted"/>
<dbReference type="Proteomes" id="UP000029078">
    <property type="component" value="Unassembled WGS sequence"/>
</dbReference>
<dbReference type="InterPro" id="IPR036390">
    <property type="entry name" value="WH_DNA-bd_sf"/>
</dbReference>
<dbReference type="STRING" id="78346.BRUM_0574"/>
<name>A0A087CVY7_BIFRU</name>
<dbReference type="PANTHER" id="PTHR30595:SF6">
    <property type="entry name" value="SCHLAFEN ALBA-2 DOMAIN-CONTAINING PROTEIN"/>
    <property type="match status" value="1"/>
</dbReference>
<dbReference type="Gene3D" id="3.30.950.30">
    <property type="entry name" value="Schlafen, AAA domain"/>
    <property type="match status" value="1"/>
</dbReference>
<sequence>MDIADFEDILRAGESSTVEFKRCGGNPEHDTYETICSFANHAGGAIFLGVKDDGTVLGVPEKSALSIERNIANVTGQPQSFSPTLFVETERFQYDGKTVIRIWVPPTSSVFRYKGQIWDRVADADRRIDGEMQITQMYIRKQNIFTEQHIYPGLSFEDLDSNLIARIRAMAESKTPDHPWGGMDDRTLLRSARLYARDYGSKTEGLTLAAGLLLGKDEVIADLLPAYKTDAVVRRDDLDRYDDRLIVRTNLIDAYEQLSAFMRKSLPDSFHAENGTAVSARDWIVRELVSNILVHREYSSPVPAQIIISDEGIETRNASRPVFEGEIDLDNFTPVPKNPLIADVFMQIGLAEELGSGVRNLMKYTKLYSGGEPRFHDGLVFTAFVPVRERDAEHENKVGRKSGEVADVAAISIEDAVKRLLSRHDEITIAQIAQLSGSDVRAVRRKVGRLVEKGYLVALGKTRNRRYMKAEETVSH</sequence>
<accession>A0A087CVY7</accession>
<dbReference type="GO" id="GO:0004386">
    <property type="term" value="F:helicase activity"/>
    <property type="evidence" value="ECO:0007669"/>
    <property type="project" value="UniProtKB-KW"/>
</dbReference>
<dbReference type="Pfam" id="PF13749">
    <property type="entry name" value="HATPase_c_4"/>
    <property type="match status" value="1"/>
</dbReference>
<evidence type="ECO:0000313" key="2">
    <source>
        <dbReference type="EMBL" id="KFI87437.1"/>
    </source>
</evidence>
<organism evidence="2 3">
    <name type="scientific">Bifidobacterium ruminantium</name>
    <dbReference type="NCBI Taxonomy" id="78346"/>
    <lineage>
        <taxon>Bacteria</taxon>
        <taxon>Bacillati</taxon>
        <taxon>Actinomycetota</taxon>
        <taxon>Actinomycetes</taxon>
        <taxon>Bifidobacteriales</taxon>
        <taxon>Bifidobacteriaceae</taxon>
        <taxon>Bifidobacterium</taxon>
    </lineage>
</organism>
<comment type="caution">
    <text evidence="2">The sequence shown here is derived from an EMBL/GenBank/DDBJ whole genome shotgun (WGS) entry which is preliminary data.</text>
</comment>
<dbReference type="EMBL" id="JGZL01000012">
    <property type="protein sequence ID" value="KFI87437.1"/>
    <property type="molecule type" value="Genomic_DNA"/>
</dbReference>
<evidence type="ECO:0000259" key="1">
    <source>
        <dbReference type="Pfam" id="PF04326"/>
    </source>
</evidence>
<dbReference type="InterPro" id="IPR036388">
    <property type="entry name" value="WH-like_DNA-bd_sf"/>
</dbReference>
<dbReference type="SUPFAM" id="SSF46785">
    <property type="entry name" value="Winged helix' DNA-binding domain"/>
    <property type="match status" value="1"/>
</dbReference>
<dbReference type="Gene3D" id="3.30.565.60">
    <property type="match status" value="1"/>
</dbReference>
<evidence type="ECO:0000313" key="3">
    <source>
        <dbReference type="Proteomes" id="UP000029078"/>
    </source>
</evidence>
<keyword evidence="2" id="KW-0347">Helicase</keyword>
<dbReference type="eggNOG" id="COG2865">
    <property type="taxonomic scope" value="Bacteria"/>
</dbReference>
<reference evidence="2 3" key="1">
    <citation type="submission" date="2014-03" db="EMBL/GenBank/DDBJ databases">
        <title>Genomics of Bifidobacteria.</title>
        <authorList>
            <person name="Ventura M."/>
            <person name="Milani C."/>
            <person name="Lugli G.A."/>
        </authorList>
    </citation>
    <scope>NUCLEOTIDE SEQUENCE [LARGE SCALE GENOMIC DNA]</scope>
    <source>
        <strain evidence="2 3">LMG 21811</strain>
    </source>
</reference>
<dbReference type="PANTHER" id="PTHR30595">
    <property type="entry name" value="GLPR-RELATED TRANSCRIPTIONAL REPRESSOR"/>
    <property type="match status" value="1"/>
</dbReference>
<dbReference type="InterPro" id="IPR038461">
    <property type="entry name" value="Schlafen_AlbA_2_dom_sf"/>
</dbReference>
<dbReference type="InterPro" id="IPR007421">
    <property type="entry name" value="Schlafen_AlbA_2_dom"/>
</dbReference>
<dbReference type="InterPro" id="IPR038475">
    <property type="entry name" value="RecG_C_sf"/>
</dbReference>
<dbReference type="Pfam" id="PF04326">
    <property type="entry name" value="SLFN_AlbA_2"/>
    <property type="match status" value="1"/>
</dbReference>
<dbReference type="Gene3D" id="1.10.10.10">
    <property type="entry name" value="Winged helix-like DNA-binding domain superfamily/Winged helix DNA-binding domain"/>
    <property type="match status" value="1"/>
</dbReference>